<feature type="compositionally biased region" description="Acidic residues" evidence="1">
    <location>
        <begin position="100"/>
        <end position="113"/>
    </location>
</feature>
<reference evidence="2" key="2">
    <citation type="submission" date="2022-01" db="EMBL/GenBank/DDBJ databases">
        <authorList>
            <person name="Yamashiro T."/>
            <person name="Shiraishi A."/>
            <person name="Satake H."/>
            <person name="Nakayama K."/>
        </authorList>
    </citation>
    <scope>NUCLEOTIDE SEQUENCE</scope>
</reference>
<protein>
    <submittedName>
        <fullName evidence="2">Uncharacterized protein</fullName>
    </submittedName>
</protein>
<dbReference type="EMBL" id="BQNB010013745">
    <property type="protein sequence ID" value="GJT19777.1"/>
    <property type="molecule type" value="Genomic_DNA"/>
</dbReference>
<evidence type="ECO:0000256" key="1">
    <source>
        <dbReference type="SAM" id="MobiDB-lite"/>
    </source>
</evidence>
<evidence type="ECO:0000313" key="2">
    <source>
        <dbReference type="EMBL" id="GJT19777.1"/>
    </source>
</evidence>
<feature type="region of interest" description="Disordered" evidence="1">
    <location>
        <begin position="18"/>
        <end position="125"/>
    </location>
</feature>
<feature type="compositionally biased region" description="Low complexity" evidence="1">
    <location>
        <begin position="252"/>
        <end position="265"/>
    </location>
</feature>
<keyword evidence="3" id="KW-1185">Reference proteome</keyword>
<dbReference type="Proteomes" id="UP001151760">
    <property type="component" value="Unassembled WGS sequence"/>
</dbReference>
<sequence length="441" mass="49969">MQKKNILLKDDGRFEDFRRSPLKKRVYNDLHKNDDEVDELDDDDVNDDDQDDVNDDDKETDSERTEYDKDKIPDPNEELTEHEKEEYSDQRVHTPPDYQLTEEELINEEGNIDDEGKMNEEEDDEVSKVLYDDLDINLGTEDAEMKNADQGVSGQQNVSQGSGFEKVEEDANVTLTAVHDTKNTAGTEHSSSVSSDFTSKLLNLDNTPPYLDESSSQTSSLFTIPITTVLAITSATTIPPPPPFFNHLQHEATPTPSPTTSKATTSTPVLPDFAFVFRFNERVTNLEKDLPEMKQVDRYAQALSSIPAIVDRYMDNKLREAINKAIQAHNLDFSDVATPAIQKNVAEFLEAVVLKKSSSQPQSSYEAATTLIEFKLIKILINKMEKNKSFNKDDHKRELYKALVTAYETDKDLFESYGEVFSLKRSRDDRDKDKDPSAGLD</sequence>
<proteinExistence type="predicted"/>
<name>A0ABQ5C0F8_9ASTR</name>
<accession>A0ABQ5C0F8</accession>
<feature type="compositionally biased region" description="Acidic residues" evidence="1">
    <location>
        <begin position="35"/>
        <end position="60"/>
    </location>
</feature>
<comment type="caution">
    <text evidence="2">The sequence shown here is derived from an EMBL/GenBank/DDBJ whole genome shotgun (WGS) entry which is preliminary data.</text>
</comment>
<reference evidence="2" key="1">
    <citation type="journal article" date="2022" name="Int. J. Mol. Sci.">
        <title>Draft Genome of Tanacetum Coccineum: Genomic Comparison of Closely Related Tanacetum-Family Plants.</title>
        <authorList>
            <person name="Yamashiro T."/>
            <person name="Shiraishi A."/>
            <person name="Nakayama K."/>
            <person name="Satake H."/>
        </authorList>
    </citation>
    <scope>NUCLEOTIDE SEQUENCE</scope>
</reference>
<feature type="compositionally biased region" description="Basic and acidic residues" evidence="1">
    <location>
        <begin position="61"/>
        <end position="94"/>
    </location>
</feature>
<gene>
    <name evidence="2" type="ORF">Tco_0878483</name>
</gene>
<feature type="region of interest" description="Disordered" evidence="1">
    <location>
        <begin position="246"/>
        <end position="265"/>
    </location>
</feature>
<evidence type="ECO:0000313" key="3">
    <source>
        <dbReference type="Proteomes" id="UP001151760"/>
    </source>
</evidence>
<organism evidence="2 3">
    <name type="scientific">Tanacetum coccineum</name>
    <dbReference type="NCBI Taxonomy" id="301880"/>
    <lineage>
        <taxon>Eukaryota</taxon>
        <taxon>Viridiplantae</taxon>
        <taxon>Streptophyta</taxon>
        <taxon>Embryophyta</taxon>
        <taxon>Tracheophyta</taxon>
        <taxon>Spermatophyta</taxon>
        <taxon>Magnoliopsida</taxon>
        <taxon>eudicotyledons</taxon>
        <taxon>Gunneridae</taxon>
        <taxon>Pentapetalae</taxon>
        <taxon>asterids</taxon>
        <taxon>campanulids</taxon>
        <taxon>Asterales</taxon>
        <taxon>Asteraceae</taxon>
        <taxon>Asteroideae</taxon>
        <taxon>Anthemideae</taxon>
        <taxon>Anthemidinae</taxon>
        <taxon>Tanacetum</taxon>
    </lineage>
</organism>